<name>A0A9P8NE16_ASPFM</name>
<sequence>MFQAQCRQVFEFTEIDEIYPALLNLRRPTLPFNAKVTHDHLRPLQKLAQDLKAGAQALENAYKLGTGYDDLAVVLLEPSDKADTHCFDDMLNASMALKAVDSSIRHAFNGHRSIQNTIILDIRAFRSDSIRRTQGASDKLEADELAYTAFEQILCNLKPDVILVWPKVEAEDGMGVRYHAKERPKLGGGSEWFFEERKCPLAPTSMLLVRIMVGKVADGNHLVKILRDTPIRQGQLGWNCVYWVKEALETLKANPKALGTSIIKWEKVRSEAMDYYQRKKDQHRFDGQGNFNMRKVPTYDLMERKEIII</sequence>
<dbReference type="InterPro" id="IPR054208">
    <property type="entry name" value="DUF6914"/>
</dbReference>
<comment type="caution">
    <text evidence="1">The sequence shown here is derived from an EMBL/GenBank/DDBJ whole genome shotgun (WGS) entry which is preliminary data.</text>
</comment>
<gene>
    <name evidence="1" type="ORF">KXV57_002090</name>
</gene>
<proteinExistence type="predicted"/>
<dbReference type="Proteomes" id="UP000813423">
    <property type="component" value="Unassembled WGS sequence"/>
</dbReference>
<protein>
    <submittedName>
        <fullName evidence="1">Uncharacterized protein</fullName>
    </submittedName>
</protein>
<dbReference type="AlphaFoldDB" id="A0A9P8NE16"/>
<accession>A0A9P8NE16</accession>
<dbReference type="Pfam" id="PF21858">
    <property type="entry name" value="DUF6914"/>
    <property type="match status" value="1"/>
</dbReference>
<organism evidence="1 2">
    <name type="scientific">Aspergillus fumigatus</name>
    <name type="common">Neosartorya fumigata</name>
    <dbReference type="NCBI Taxonomy" id="746128"/>
    <lineage>
        <taxon>Eukaryota</taxon>
        <taxon>Fungi</taxon>
        <taxon>Dikarya</taxon>
        <taxon>Ascomycota</taxon>
        <taxon>Pezizomycotina</taxon>
        <taxon>Eurotiomycetes</taxon>
        <taxon>Eurotiomycetidae</taxon>
        <taxon>Eurotiales</taxon>
        <taxon>Aspergillaceae</taxon>
        <taxon>Aspergillus</taxon>
        <taxon>Aspergillus subgen. Fumigati</taxon>
    </lineage>
</organism>
<reference evidence="1" key="1">
    <citation type="submission" date="2021-08" db="EMBL/GenBank/DDBJ databases">
        <title>Global Aspergillus fumigatus from environmental and clinical sources.</title>
        <authorList>
            <person name="Barber A."/>
            <person name="Sae-Ong T."/>
        </authorList>
    </citation>
    <scope>NUCLEOTIDE SEQUENCE</scope>
    <source>
        <strain evidence="1">NRZ-2016-071</strain>
    </source>
</reference>
<evidence type="ECO:0000313" key="1">
    <source>
        <dbReference type="EMBL" id="KAH1894770.1"/>
    </source>
</evidence>
<evidence type="ECO:0000313" key="2">
    <source>
        <dbReference type="Proteomes" id="UP000813423"/>
    </source>
</evidence>
<dbReference type="EMBL" id="JAIBSC010000148">
    <property type="protein sequence ID" value="KAH1894770.1"/>
    <property type="molecule type" value="Genomic_DNA"/>
</dbReference>